<accession>A0A6B0UMT4</accession>
<evidence type="ECO:0000313" key="1">
    <source>
        <dbReference type="EMBL" id="MXU91120.1"/>
    </source>
</evidence>
<dbReference type="EMBL" id="GIFC01009037">
    <property type="protein sequence ID" value="MXU91120.1"/>
    <property type="molecule type" value="Transcribed_RNA"/>
</dbReference>
<dbReference type="PROSITE" id="PS51257">
    <property type="entry name" value="PROKAR_LIPOPROTEIN"/>
    <property type="match status" value="1"/>
</dbReference>
<proteinExistence type="predicted"/>
<organism evidence="1">
    <name type="scientific">Ixodes ricinus</name>
    <name type="common">Common tick</name>
    <name type="synonym">Acarus ricinus</name>
    <dbReference type="NCBI Taxonomy" id="34613"/>
    <lineage>
        <taxon>Eukaryota</taxon>
        <taxon>Metazoa</taxon>
        <taxon>Ecdysozoa</taxon>
        <taxon>Arthropoda</taxon>
        <taxon>Chelicerata</taxon>
        <taxon>Arachnida</taxon>
        <taxon>Acari</taxon>
        <taxon>Parasitiformes</taxon>
        <taxon>Ixodida</taxon>
        <taxon>Ixodoidea</taxon>
        <taxon>Ixodidae</taxon>
        <taxon>Ixodinae</taxon>
        <taxon>Ixodes</taxon>
    </lineage>
</organism>
<dbReference type="AlphaFoldDB" id="A0A6B0UMT4"/>
<reference evidence="1" key="1">
    <citation type="submission" date="2019-12" db="EMBL/GenBank/DDBJ databases">
        <title>An insight into the sialome of adult female Ixodes ricinus ticks feeding for 6 days.</title>
        <authorList>
            <person name="Perner J."/>
            <person name="Ribeiro J.M.C."/>
        </authorList>
    </citation>
    <scope>NUCLEOTIDE SEQUENCE</scope>
    <source>
        <strain evidence="1">Semi-engorged</strain>
        <tissue evidence="1">Salivary glands</tissue>
    </source>
</reference>
<protein>
    <submittedName>
        <fullName evidence="1">Putative secreted protein</fullName>
    </submittedName>
</protein>
<name>A0A6B0UMT4_IXORI</name>
<sequence length="120" mass="13023">MRSRPPSFQQMTPLAAALQTGLALAGSACISAETVFFSIADFSMRSCFVTSIHLRSCSSCFWITFCCAWICRLCSSPPLCSSSIRLSRISRSSADLLSSSLILLIVRSVWACRVIVCTGL</sequence>